<dbReference type="Proteomes" id="UP001283361">
    <property type="component" value="Unassembled WGS sequence"/>
</dbReference>
<dbReference type="EMBL" id="JAWDGP010006684">
    <property type="protein sequence ID" value="KAK3736862.1"/>
    <property type="molecule type" value="Genomic_DNA"/>
</dbReference>
<accession>A0AAE0Y8X3</accession>
<dbReference type="AlphaFoldDB" id="A0AAE0Y8X3"/>
<gene>
    <name evidence="1" type="ORF">RRG08_000609</name>
</gene>
<reference evidence="1" key="1">
    <citation type="journal article" date="2023" name="G3 (Bethesda)">
        <title>A reference genome for the long-term kleptoplast-retaining sea slug Elysia crispata morphotype clarki.</title>
        <authorList>
            <person name="Eastman K.E."/>
            <person name="Pendleton A.L."/>
            <person name="Shaikh M.A."/>
            <person name="Suttiyut T."/>
            <person name="Ogas R."/>
            <person name="Tomko P."/>
            <person name="Gavelis G."/>
            <person name="Widhalm J.R."/>
            <person name="Wisecaver J.H."/>
        </authorList>
    </citation>
    <scope>NUCLEOTIDE SEQUENCE</scope>
    <source>
        <strain evidence="1">ECLA1</strain>
    </source>
</reference>
<name>A0AAE0Y8X3_9GAST</name>
<evidence type="ECO:0000313" key="2">
    <source>
        <dbReference type="Proteomes" id="UP001283361"/>
    </source>
</evidence>
<evidence type="ECO:0000313" key="1">
    <source>
        <dbReference type="EMBL" id="KAK3736862.1"/>
    </source>
</evidence>
<proteinExistence type="predicted"/>
<sequence length="78" mass="8730">MLLSDEVQVPLCRGRHTAVHAHCPLVYCHSPGSKCHVHLDSCKRWCLSHRMRACGNLHLPHDGITHREQCSRGPANDG</sequence>
<protein>
    <submittedName>
        <fullName evidence="1">Uncharacterized protein</fullName>
    </submittedName>
</protein>
<comment type="caution">
    <text evidence="1">The sequence shown here is derived from an EMBL/GenBank/DDBJ whole genome shotgun (WGS) entry which is preliminary data.</text>
</comment>
<organism evidence="1 2">
    <name type="scientific">Elysia crispata</name>
    <name type="common">lettuce slug</name>
    <dbReference type="NCBI Taxonomy" id="231223"/>
    <lineage>
        <taxon>Eukaryota</taxon>
        <taxon>Metazoa</taxon>
        <taxon>Spiralia</taxon>
        <taxon>Lophotrochozoa</taxon>
        <taxon>Mollusca</taxon>
        <taxon>Gastropoda</taxon>
        <taxon>Heterobranchia</taxon>
        <taxon>Euthyneura</taxon>
        <taxon>Panpulmonata</taxon>
        <taxon>Sacoglossa</taxon>
        <taxon>Placobranchoidea</taxon>
        <taxon>Plakobranchidae</taxon>
        <taxon>Elysia</taxon>
    </lineage>
</organism>
<keyword evidence="2" id="KW-1185">Reference proteome</keyword>